<reference evidence="5" key="1">
    <citation type="journal article" date="2020" name="Stud. Mycol.">
        <title>101 Dothideomycetes genomes: a test case for predicting lifestyles and emergence of pathogens.</title>
        <authorList>
            <person name="Haridas S."/>
            <person name="Albert R."/>
            <person name="Binder M."/>
            <person name="Bloem J."/>
            <person name="Labutti K."/>
            <person name="Salamov A."/>
            <person name="Andreopoulos B."/>
            <person name="Baker S."/>
            <person name="Barry K."/>
            <person name="Bills G."/>
            <person name="Bluhm B."/>
            <person name="Cannon C."/>
            <person name="Castanera R."/>
            <person name="Culley D."/>
            <person name="Daum C."/>
            <person name="Ezra D."/>
            <person name="Gonzalez J."/>
            <person name="Henrissat B."/>
            <person name="Kuo A."/>
            <person name="Liang C."/>
            <person name="Lipzen A."/>
            <person name="Lutzoni F."/>
            <person name="Magnuson J."/>
            <person name="Mondo S."/>
            <person name="Nolan M."/>
            <person name="Ohm R."/>
            <person name="Pangilinan J."/>
            <person name="Park H.-J."/>
            <person name="Ramirez L."/>
            <person name="Alfaro M."/>
            <person name="Sun H."/>
            <person name="Tritt A."/>
            <person name="Yoshinaga Y."/>
            <person name="Zwiers L.-H."/>
            <person name="Turgeon B."/>
            <person name="Goodwin S."/>
            <person name="Spatafora J."/>
            <person name="Crous P."/>
            <person name="Grigoriev I."/>
        </authorList>
    </citation>
    <scope>NUCLEOTIDE SEQUENCE</scope>
    <source>
        <strain evidence="5">CBS 269.34</strain>
    </source>
</reference>
<dbReference type="EMBL" id="MU004193">
    <property type="protein sequence ID" value="KAF2492571.1"/>
    <property type="molecule type" value="Genomic_DNA"/>
</dbReference>
<dbReference type="Proteomes" id="UP000799750">
    <property type="component" value="Unassembled WGS sequence"/>
</dbReference>
<keyword evidence="2" id="KW-0862">Zinc</keyword>
<dbReference type="PROSITE" id="PS50089">
    <property type="entry name" value="ZF_RING_2"/>
    <property type="match status" value="1"/>
</dbReference>
<evidence type="ECO:0000256" key="1">
    <source>
        <dbReference type="ARBA" id="ARBA00022581"/>
    </source>
</evidence>
<feature type="compositionally biased region" description="Acidic residues" evidence="3">
    <location>
        <begin position="758"/>
        <end position="767"/>
    </location>
</feature>
<protein>
    <recommendedName>
        <fullName evidence="4">RING-type domain-containing protein</fullName>
    </recommendedName>
</protein>
<dbReference type="SUPFAM" id="SSF57850">
    <property type="entry name" value="RING/U-box"/>
    <property type="match status" value="1"/>
</dbReference>
<keyword evidence="6" id="KW-1185">Reference proteome</keyword>
<keyword evidence="2" id="KW-0863">Zinc-finger</keyword>
<evidence type="ECO:0000313" key="5">
    <source>
        <dbReference type="EMBL" id="KAF2492571.1"/>
    </source>
</evidence>
<evidence type="ECO:0000313" key="6">
    <source>
        <dbReference type="Proteomes" id="UP000799750"/>
    </source>
</evidence>
<dbReference type="AlphaFoldDB" id="A0A6A6QJX4"/>
<feature type="compositionally biased region" description="Basic and acidic residues" evidence="3">
    <location>
        <begin position="143"/>
        <end position="158"/>
    </location>
</feature>
<feature type="region of interest" description="Disordered" evidence="3">
    <location>
        <begin position="747"/>
        <end position="767"/>
    </location>
</feature>
<feature type="compositionally biased region" description="Low complexity" evidence="3">
    <location>
        <begin position="747"/>
        <end position="757"/>
    </location>
</feature>
<dbReference type="CDD" id="cd16448">
    <property type="entry name" value="RING-H2"/>
    <property type="match status" value="1"/>
</dbReference>
<accession>A0A6A6QJX4</accession>
<feature type="domain" description="RING-type" evidence="4">
    <location>
        <begin position="292"/>
        <end position="348"/>
    </location>
</feature>
<feature type="region of interest" description="Disordered" evidence="3">
    <location>
        <begin position="512"/>
        <end position="548"/>
    </location>
</feature>
<sequence length="780" mass="86065">MAIGSFGWMQLVHINQQSLRAGTRNEPTPVFASSIQEKHDQSEIARWHFHRQHGHSMELSADWPDLRTAFRKIPMGGISCIQHIEINRLLRNLGATLFCYTSNFVAMADNLPRMPPRPTVEDEDPHAQQEDEDEPPPLGPPLDPRRPTVEDGDPQARPEDEDELPPLGPPLDPQPPLARPQQALDAEGADGRQWQVPQDFPGIRWLNPPIVFHLGRAGLPGHLDAAGHMANIPGGAAEAVLMPQIVAPLDAANDQDSDLPDRDTFFGDYLSVGTRHYLNLATYTLGEPPTDCFICKNVFGVIENEGETPELAILLPCGHAAGHMCLKRWFCDIPAGSVRPRNCCPYCSTKFFRDDPNQAAMLDQDEFMGVWQQEIPLPALPPHPNDHQPHLPFIPAAALHQIMGALLPGDPAQNGIEFLRREIQWEEQQRAGWVHQLAIEQDDAMREDLRQRILESEGAIRVFRERLDLAEQAHPPGPPPRGPLNFAQRIIIPVPGEEPDIIPQLHPAAVVQPPAQLDDPPAQAAEPEDPQEPPELVDDFPDDNMPDLGPVLPAAVEHPMPVIHRAAFLRVLQPNQPARAFEQVPQPADEDHDLEHVVERTLMDGLNRGVRGANLRNDGSEIVRRYFQALAPAIPPPDAREIAEVVEAVANRLELEAPAAHLPLENLGPALEPPFAELHAGDPHALDRAMATFRDAAVAAAVAAGIQAQDVAHMRIGEFYDWISLDPPFVVALRNLVALVIDQQPAQAPAPEAAPGPDDAEPPVEQDEPGFLVRVLREFM</sequence>
<keyword evidence="2" id="KW-0479">Metal-binding</keyword>
<gene>
    <name evidence="5" type="ORF">BU16DRAFT_583730</name>
</gene>
<dbReference type="PANTHER" id="PTHR13037">
    <property type="entry name" value="FORMIN"/>
    <property type="match status" value="1"/>
</dbReference>
<dbReference type="OrthoDB" id="5600418at2759"/>
<dbReference type="InterPro" id="IPR001841">
    <property type="entry name" value="Znf_RING"/>
</dbReference>
<proteinExistence type="predicted"/>
<feature type="compositionally biased region" description="Acidic residues" evidence="3">
    <location>
        <begin position="526"/>
        <end position="545"/>
    </location>
</feature>
<dbReference type="GO" id="GO:0008270">
    <property type="term" value="F:zinc ion binding"/>
    <property type="evidence" value="ECO:0007669"/>
    <property type="project" value="UniProtKB-KW"/>
</dbReference>
<dbReference type="PANTHER" id="PTHR13037:SF24">
    <property type="entry name" value="POLYCOMB PROTEIN PCL-RELATED"/>
    <property type="match status" value="1"/>
</dbReference>
<dbReference type="Gene3D" id="3.30.40.10">
    <property type="entry name" value="Zinc/RING finger domain, C3HC4 (zinc finger)"/>
    <property type="match status" value="1"/>
</dbReference>
<dbReference type="InterPro" id="IPR013083">
    <property type="entry name" value="Znf_RING/FYVE/PHD"/>
</dbReference>
<evidence type="ECO:0000256" key="3">
    <source>
        <dbReference type="SAM" id="MobiDB-lite"/>
    </source>
</evidence>
<feature type="compositionally biased region" description="Pro residues" evidence="3">
    <location>
        <begin position="166"/>
        <end position="178"/>
    </location>
</feature>
<evidence type="ECO:0000256" key="2">
    <source>
        <dbReference type="PROSITE-ProRule" id="PRU00175"/>
    </source>
</evidence>
<keyword evidence="1" id="KW-0945">Host-virus interaction</keyword>
<evidence type="ECO:0000259" key="4">
    <source>
        <dbReference type="PROSITE" id="PS50089"/>
    </source>
</evidence>
<feature type="compositionally biased region" description="Low complexity" evidence="3">
    <location>
        <begin position="512"/>
        <end position="525"/>
    </location>
</feature>
<feature type="region of interest" description="Disordered" evidence="3">
    <location>
        <begin position="113"/>
        <end position="195"/>
    </location>
</feature>
<organism evidence="5 6">
    <name type="scientific">Lophium mytilinum</name>
    <dbReference type="NCBI Taxonomy" id="390894"/>
    <lineage>
        <taxon>Eukaryota</taxon>
        <taxon>Fungi</taxon>
        <taxon>Dikarya</taxon>
        <taxon>Ascomycota</taxon>
        <taxon>Pezizomycotina</taxon>
        <taxon>Dothideomycetes</taxon>
        <taxon>Pleosporomycetidae</taxon>
        <taxon>Mytilinidiales</taxon>
        <taxon>Mytilinidiaceae</taxon>
        <taxon>Lophium</taxon>
    </lineage>
</organism>
<name>A0A6A6QJX4_9PEZI</name>